<evidence type="ECO:0000256" key="1">
    <source>
        <dbReference type="ARBA" id="ARBA00006987"/>
    </source>
</evidence>
<name>A0ABP8HNV7_9BURK</name>
<dbReference type="RefSeq" id="WP_345252028.1">
    <property type="nucleotide sequence ID" value="NZ_BAABFO010000031.1"/>
</dbReference>
<organism evidence="3 4">
    <name type="scientific">Pigmentiphaga soli</name>
    <dbReference type="NCBI Taxonomy" id="1007095"/>
    <lineage>
        <taxon>Bacteria</taxon>
        <taxon>Pseudomonadati</taxon>
        <taxon>Pseudomonadota</taxon>
        <taxon>Betaproteobacteria</taxon>
        <taxon>Burkholderiales</taxon>
        <taxon>Alcaligenaceae</taxon>
        <taxon>Pigmentiphaga</taxon>
    </lineage>
</organism>
<dbReference type="Pfam" id="PF03401">
    <property type="entry name" value="TctC"/>
    <property type="match status" value="1"/>
</dbReference>
<comment type="caution">
    <text evidence="3">The sequence shown here is derived from an EMBL/GenBank/DDBJ whole genome shotgun (WGS) entry which is preliminary data.</text>
</comment>
<evidence type="ECO:0000313" key="3">
    <source>
        <dbReference type="EMBL" id="GAA4342008.1"/>
    </source>
</evidence>
<dbReference type="Gene3D" id="3.40.190.10">
    <property type="entry name" value="Periplasmic binding protein-like II"/>
    <property type="match status" value="1"/>
</dbReference>
<dbReference type="PANTHER" id="PTHR42928">
    <property type="entry name" value="TRICARBOXYLATE-BINDING PROTEIN"/>
    <property type="match status" value="1"/>
</dbReference>
<dbReference type="SUPFAM" id="SSF53850">
    <property type="entry name" value="Periplasmic binding protein-like II"/>
    <property type="match status" value="1"/>
</dbReference>
<sequence length="324" mass="34393">MTKSMKTLAACGLFAAFAAGAGQAAAAADAYPNRPIRLIVGFAPGGSVDTVARLLAQRLGEALGQPVVIENRPGADSNIANEFVARADPDGYTLLLNTGALAINVSLYKHVRYDAIRDFVPISMVGKSNIVLVTGPGMPVKSYKELYEKLRANPGKFNYSSAGGPQLLAAELYKQRTGTDVVRISYKGGGPSINAVMSGEVQMSFSNIPTVMPHVKSGRLRILAVADDHRNPSIPDVPTFKEQGVDMNVSLWQGMFAPAGTPQPVIDKLYSAVTTVAKSEEFRKQMAAAGVDVVANTPAEFSQQVQAEVKQWAEVIRISGAAVD</sequence>
<dbReference type="PANTHER" id="PTHR42928:SF5">
    <property type="entry name" value="BLR1237 PROTEIN"/>
    <property type="match status" value="1"/>
</dbReference>
<proteinExistence type="inferred from homology"/>
<accession>A0ABP8HNV7</accession>
<gene>
    <name evidence="3" type="ORF">GCM10023144_43430</name>
</gene>
<feature type="chain" id="PRO_5045983740" evidence="2">
    <location>
        <begin position="22"/>
        <end position="324"/>
    </location>
</feature>
<comment type="similarity">
    <text evidence="1">Belongs to the UPF0065 (bug) family.</text>
</comment>
<dbReference type="PIRSF" id="PIRSF017082">
    <property type="entry name" value="YflP"/>
    <property type="match status" value="1"/>
</dbReference>
<dbReference type="InterPro" id="IPR042100">
    <property type="entry name" value="Bug_dom1"/>
</dbReference>
<keyword evidence="2" id="KW-0732">Signal</keyword>
<protein>
    <submittedName>
        <fullName evidence="3">Tripartite tricarboxylate transporter substrate binding protein</fullName>
    </submittedName>
</protein>
<keyword evidence="4" id="KW-1185">Reference proteome</keyword>
<dbReference type="CDD" id="cd13578">
    <property type="entry name" value="PBP2_Bug27"/>
    <property type="match status" value="1"/>
</dbReference>
<evidence type="ECO:0000256" key="2">
    <source>
        <dbReference type="SAM" id="SignalP"/>
    </source>
</evidence>
<reference evidence="4" key="1">
    <citation type="journal article" date="2019" name="Int. J. Syst. Evol. Microbiol.">
        <title>The Global Catalogue of Microorganisms (GCM) 10K type strain sequencing project: providing services to taxonomists for standard genome sequencing and annotation.</title>
        <authorList>
            <consortium name="The Broad Institute Genomics Platform"/>
            <consortium name="The Broad Institute Genome Sequencing Center for Infectious Disease"/>
            <person name="Wu L."/>
            <person name="Ma J."/>
        </authorList>
    </citation>
    <scope>NUCLEOTIDE SEQUENCE [LARGE SCALE GENOMIC DNA]</scope>
    <source>
        <strain evidence="4">JCM 17666</strain>
    </source>
</reference>
<dbReference type="EMBL" id="BAABFO010000031">
    <property type="protein sequence ID" value="GAA4342008.1"/>
    <property type="molecule type" value="Genomic_DNA"/>
</dbReference>
<evidence type="ECO:0000313" key="4">
    <source>
        <dbReference type="Proteomes" id="UP001501671"/>
    </source>
</evidence>
<dbReference type="InterPro" id="IPR005064">
    <property type="entry name" value="BUG"/>
</dbReference>
<dbReference type="Gene3D" id="3.40.190.150">
    <property type="entry name" value="Bordetella uptake gene, domain 1"/>
    <property type="match status" value="1"/>
</dbReference>
<feature type="signal peptide" evidence="2">
    <location>
        <begin position="1"/>
        <end position="21"/>
    </location>
</feature>
<dbReference type="Proteomes" id="UP001501671">
    <property type="component" value="Unassembled WGS sequence"/>
</dbReference>